<gene>
    <name evidence="9" type="ORF">FK531_13510</name>
</gene>
<sequence length="519" mass="54690">MPQRTTKQPSETATDDRSVSAPQGGADTEGPSIVESLDPRTGELLASYPVAGETEVARVVERARGAAQWWYDIGFDGRKGWLQSWKKAIAADAQSLAAVISAETGKPADDALLEVMLTVEHLDWASKKAGKVLGRRKVSAGLVSANQEATVRYQPLGVVGVIGPWNYPLYTPMGSISYALAAGNAVVFKPSELTPGVAAWIVGKWNDLVPNQPVLQVVTGFGATGTALCRSGVDKIAFTGSTPTAKKVMATCAETLTPIVAECGGKDAMLVDADADLEEASTFAVFGAMGNAGQTCVGVERIYVADKVFDTFVQKVTEKAKRLRLGGGAHDSYGPMTLGRQSEVVTEQVADALAKGATAVLGGPESVRAPYVEPVILADVPEDSIAVTEETFGPTVVINRMADLDDGVAKANASGYGLGASVFTRNRGRAVAAAERLRSGVVTINSVLGFAGVPALPFGGVGESGFGRIHGADGLREFSRVKSVTRQKYKAPLNLLTMERKPRDMKIAAWMLRARHGRK</sequence>
<dbReference type="OrthoDB" id="6882680at2"/>
<dbReference type="Proteomes" id="UP000316256">
    <property type="component" value="Unassembled WGS sequence"/>
</dbReference>
<dbReference type="PROSITE" id="PS00687">
    <property type="entry name" value="ALDEHYDE_DEHYDR_GLU"/>
    <property type="match status" value="1"/>
</dbReference>
<reference evidence="9 10" key="1">
    <citation type="submission" date="2019-06" db="EMBL/GenBank/DDBJ databases">
        <title>Rhodococcus spaelei sp. nov., isolated from a cave.</title>
        <authorList>
            <person name="Lee S.D."/>
        </authorList>
    </citation>
    <scope>NUCLEOTIDE SEQUENCE [LARGE SCALE GENOMIC DNA]</scope>
    <source>
        <strain evidence="9 10">C9-5</strain>
    </source>
</reference>
<evidence type="ECO:0000313" key="9">
    <source>
        <dbReference type="EMBL" id="TQF68806.1"/>
    </source>
</evidence>
<dbReference type="InterPro" id="IPR016162">
    <property type="entry name" value="Ald_DH_N"/>
</dbReference>
<keyword evidence="2 3" id="KW-0560">Oxidoreductase</keyword>
<dbReference type="CDD" id="cd07099">
    <property type="entry name" value="ALDH_DDALDH"/>
    <property type="match status" value="1"/>
</dbReference>
<dbReference type="Gene3D" id="3.40.605.10">
    <property type="entry name" value="Aldehyde Dehydrogenase, Chain A, domain 1"/>
    <property type="match status" value="1"/>
</dbReference>
<name>A0A541B910_9NOCA</name>
<dbReference type="EMBL" id="VIGH01000005">
    <property type="protein sequence ID" value="TQF68806.1"/>
    <property type="molecule type" value="Genomic_DNA"/>
</dbReference>
<dbReference type="InterPro" id="IPR015590">
    <property type="entry name" value="Aldehyde_DH_dom"/>
</dbReference>
<dbReference type="PIRSF" id="PIRSF036492">
    <property type="entry name" value="ALDH"/>
    <property type="match status" value="1"/>
</dbReference>
<comment type="caution">
    <text evidence="9">The sequence shown here is derived from an EMBL/GenBank/DDBJ whole genome shotgun (WGS) entry which is preliminary data.</text>
</comment>
<evidence type="ECO:0000256" key="1">
    <source>
        <dbReference type="ARBA" id="ARBA00009986"/>
    </source>
</evidence>
<organism evidence="9 10">
    <name type="scientific">Rhodococcus spelaei</name>
    <dbReference type="NCBI Taxonomy" id="2546320"/>
    <lineage>
        <taxon>Bacteria</taxon>
        <taxon>Bacillati</taxon>
        <taxon>Actinomycetota</taxon>
        <taxon>Actinomycetes</taxon>
        <taxon>Mycobacteriales</taxon>
        <taxon>Nocardiaceae</taxon>
        <taxon>Rhodococcus</taxon>
    </lineage>
</organism>
<dbReference type="PANTHER" id="PTHR43353:SF6">
    <property type="entry name" value="CYTOPLASMIC ALDEHYDE DEHYDROGENASE (EUROFUNG)"/>
    <property type="match status" value="1"/>
</dbReference>
<comment type="similarity">
    <text evidence="1 3 6">Belongs to the aldehyde dehydrogenase family.</text>
</comment>
<dbReference type="InterPro" id="IPR016163">
    <property type="entry name" value="Ald_DH_C"/>
</dbReference>
<evidence type="ECO:0000256" key="4">
    <source>
        <dbReference type="PIRSR" id="PIRSR036492-1"/>
    </source>
</evidence>
<dbReference type="InterPro" id="IPR050740">
    <property type="entry name" value="Aldehyde_DH_Superfamily"/>
</dbReference>
<accession>A0A541B910</accession>
<dbReference type="SUPFAM" id="SSF53720">
    <property type="entry name" value="ALDH-like"/>
    <property type="match status" value="1"/>
</dbReference>
<dbReference type="InterPro" id="IPR016161">
    <property type="entry name" value="Ald_DH/histidinol_DH"/>
</dbReference>
<dbReference type="Pfam" id="PF00171">
    <property type="entry name" value="Aldedh"/>
    <property type="match status" value="1"/>
</dbReference>
<evidence type="ECO:0000256" key="5">
    <source>
        <dbReference type="PROSITE-ProRule" id="PRU10007"/>
    </source>
</evidence>
<keyword evidence="10" id="KW-1185">Reference proteome</keyword>
<dbReference type="GO" id="GO:0009450">
    <property type="term" value="P:gamma-aminobutyric acid catabolic process"/>
    <property type="evidence" value="ECO:0007669"/>
    <property type="project" value="TreeGrafter"/>
</dbReference>
<feature type="domain" description="Aldehyde dehydrogenase" evidence="8">
    <location>
        <begin position="33"/>
        <end position="484"/>
    </location>
</feature>
<evidence type="ECO:0000313" key="10">
    <source>
        <dbReference type="Proteomes" id="UP000316256"/>
    </source>
</evidence>
<dbReference type="GO" id="GO:0004777">
    <property type="term" value="F:succinate-semialdehyde dehydrogenase (NAD+) activity"/>
    <property type="evidence" value="ECO:0007669"/>
    <property type="project" value="TreeGrafter"/>
</dbReference>
<dbReference type="Gene3D" id="3.40.309.10">
    <property type="entry name" value="Aldehyde Dehydrogenase, Chain A, domain 2"/>
    <property type="match status" value="1"/>
</dbReference>
<dbReference type="InterPro" id="IPR012394">
    <property type="entry name" value="Aldehyde_DH_NAD(P)"/>
</dbReference>
<feature type="active site" evidence="4 5">
    <location>
        <position position="262"/>
    </location>
</feature>
<feature type="active site" evidence="4">
    <location>
        <position position="296"/>
    </location>
</feature>
<proteinExistence type="inferred from homology"/>
<dbReference type="GO" id="GO:0006081">
    <property type="term" value="P:aldehyde metabolic process"/>
    <property type="evidence" value="ECO:0007669"/>
    <property type="project" value="InterPro"/>
</dbReference>
<dbReference type="InterPro" id="IPR029510">
    <property type="entry name" value="Ald_DH_CS_GLU"/>
</dbReference>
<feature type="region of interest" description="Disordered" evidence="7">
    <location>
        <begin position="1"/>
        <end position="36"/>
    </location>
</feature>
<dbReference type="RefSeq" id="WP_142100114.1">
    <property type="nucleotide sequence ID" value="NZ_VIGH01000005.1"/>
</dbReference>
<protein>
    <recommendedName>
        <fullName evidence="3">Aldehyde dehydrogenase</fullName>
    </recommendedName>
</protein>
<evidence type="ECO:0000256" key="6">
    <source>
        <dbReference type="RuleBase" id="RU003345"/>
    </source>
</evidence>
<evidence type="ECO:0000256" key="7">
    <source>
        <dbReference type="SAM" id="MobiDB-lite"/>
    </source>
</evidence>
<evidence type="ECO:0000259" key="8">
    <source>
        <dbReference type="Pfam" id="PF00171"/>
    </source>
</evidence>
<dbReference type="AlphaFoldDB" id="A0A541B910"/>
<evidence type="ECO:0000256" key="3">
    <source>
        <dbReference type="PIRNR" id="PIRNR036492"/>
    </source>
</evidence>
<feature type="compositionally biased region" description="Polar residues" evidence="7">
    <location>
        <begin position="1"/>
        <end position="12"/>
    </location>
</feature>
<evidence type="ECO:0000256" key="2">
    <source>
        <dbReference type="ARBA" id="ARBA00023002"/>
    </source>
</evidence>
<dbReference type="PANTHER" id="PTHR43353">
    <property type="entry name" value="SUCCINATE-SEMIALDEHYDE DEHYDROGENASE, MITOCHONDRIAL"/>
    <property type="match status" value="1"/>
</dbReference>